<organism evidence="1 2">
    <name type="scientific">Araneus ventricosus</name>
    <name type="common">Orbweaver spider</name>
    <name type="synonym">Epeira ventricosa</name>
    <dbReference type="NCBI Taxonomy" id="182803"/>
    <lineage>
        <taxon>Eukaryota</taxon>
        <taxon>Metazoa</taxon>
        <taxon>Ecdysozoa</taxon>
        <taxon>Arthropoda</taxon>
        <taxon>Chelicerata</taxon>
        <taxon>Arachnida</taxon>
        <taxon>Araneae</taxon>
        <taxon>Araneomorphae</taxon>
        <taxon>Entelegynae</taxon>
        <taxon>Araneoidea</taxon>
        <taxon>Araneidae</taxon>
        <taxon>Araneus</taxon>
    </lineage>
</organism>
<reference evidence="1 2" key="1">
    <citation type="journal article" date="2019" name="Sci. Rep.">
        <title>Orb-weaving spider Araneus ventricosus genome elucidates the spidroin gene catalogue.</title>
        <authorList>
            <person name="Kono N."/>
            <person name="Nakamura H."/>
            <person name="Ohtoshi R."/>
            <person name="Moran D.A.P."/>
            <person name="Shinohara A."/>
            <person name="Yoshida Y."/>
            <person name="Fujiwara M."/>
            <person name="Mori M."/>
            <person name="Tomita M."/>
            <person name="Arakawa K."/>
        </authorList>
    </citation>
    <scope>NUCLEOTIDE SEQUENCE [LARGE SCALE GENOMIC DNA]</scope>
</reference>
<dbReference type="AlphaFoldDB" id="A0A4Y2ACT9"/>
<gene>
    <name evidence="1" type="ORF">AVEN_41940_1</name>
</gene>
<evidence type="ECO:0000313" key="2">
    <source>
        <dbReference type="Proteomes" id="UP000499080"/>
    </source>
</evidence>
<proteinExistence type="predicted"/>
<protein>
    <submittedName>
        <fullName evidence="1">Uncharacterized protein</fullName>
    </submittedName>
</protein>
<dbReference type="Proteomes" id="UP000499080">
    <property type="component" value="Unassembled WGS sequence"/>
</dbReference>
<sequence length="93" mass="10298">MSVEKALCYDANAARSDDSFKRFETRAPFPVKTRNAFSDSKANSSQLLTCLNAPSVPFIQEEISHISSRAITMQIHSVKVLASNHNRGYHANA</sequence>
<name>A0A4Y2ACT9_ARAVE</name>
<dbReference type="EMBL" id="BGPR01000012">
    <property type="protein sequence ID" value="GBL77578.1"/>
    <property type="molecule type" value="Genomic_DNA"/>
</dbReference>
<evidence type="ECO:0000313" key="1">
    <source>
        <dbReference type="EMBL" id="GBL77578.1"/>
    </source>
</evidence>
<accession>A0A4Y2ACT9</accession>
<comment type="caution">
    <text evidence="1">The sequence shown here is derived from an EMBL/GenBank/DDBJ whole genome shotgun (WGS) entry which is preliminary data.</text>
</comment>
<keyword evidence="2" id="KW-1185">Reference proteome</keyword>